<evidence type="ECO:0000256" key="3">
    <source>
        <dbReference type="ARBA" id="ARBA00023002"/>
    </source>
</evidence>
<dbReference type="Pfam" id="PF00734">
    <property type="entry name" value="CBM_1"/>
    <property type="match status" value="1"/>
</dbReference>
<keyword evidence="1" id="KW-0479">Metal-binding</keyword>
<evidence type="ECO:0000256" key="4">
    <source>
        <dbReference type="ARBA" id="ARBA00023008"/>
    </source>
</evidence>
<organism evidence="11 12">
    <name type="scientific">Crepidotus variabilis</name>
    <dbReference type="NCBI Taxonomy" id="179855"/>
    <lineage>
        <taxon>Eukaryota</taxon>
        <taxon>Fungi</taxon>
        <taxon>Dikarya</taxon>
        <taxon>Basidiomycota</taxon>
        <taxon>Agaricomycotina</taxon>
        <taxon>Agaricomycetes</taxon>
        <taxon>Agaricomycetidae</taxon>
        <taxon>Agaricales</taxon>
        <taxon>Agaricineae</taxon>
        <taxon>Crepidotaceae</taxon>
        <taxon>Crepidotus</taxon>
    </lineage>
</organism>
<dbReference type="Proteomes" id="UP000807306">
    <property type="component" value="Unassembled WGS sequence"/>
</dbReference>
<comment type="domain">
    <text evidence="7">Has a modular structure: an endo-beta-1,4-glucanase catalytic module at the N-terminus, a linker rich in serines and threonines, and a C-terminal carbohydrate-binding module (CBM).</text>
</comment>
<dbReference type="GO" id="GO:0008810">
    <property type="term" value="F:cellulase activity"/>
    <property type="evidence" value="ECO:0007669"/>
    <property type="project" value="UniProtKB-UniRule"/>
</dbReference>
<comment type="subcellular location">
    <subcellularLocation>
        <location evidence="7">Secreted</location>
    </subcellularLocation>
</comment>
<dbReference type="PROSITE" id="PS00562">
    <property type="entry name" value="CBM1_1"/>
    <property type="match status" value="1"/>
</dbReference>
<keyword evidence="7" id="KW-0624">Polysaccharide degradation</keyword>
<comment type="caution">
    <text evidence="11">The sequence shown here is derived from an EMBL/GenBank/DDBJ whole genome shotgun (WGS) entry which is preliminary data.</text>
</comment>
<keyword evidence="5" id="KW-0503">Monooxygenase</keyword>
<dbReference type="Gene3D" id="2.70.50.70">
    <property type="match status" value="1"/>
</dbReference>
<dbReference type="Pfam" id="PF03443">
    <property type="entry name" value="AA9"/>
    <property type="match status" value="1"/>
</dbReference>
<evidence type="ECO:0000313" key="12">
    <source>
        <dbReference type="Proteomes" id="UP000807306"/>
    </source>
</evidence>
<feature type="region of interest" description="Disordered" evidence="8">
    <location>
        <begin position="245"/>
        <end position="275"/>
    </location>
</feature>
<feature type="compositionally biased region" description="Low complexity" evidence="8">
    <location>
        <begin position="245"/>
        <end position="266"/>
    </location>
</feature>
<evidence type="ECO:0000259" key="10">
    <source>
        <dbReference type="PROSITE" id="PS51164"/>
    </source>
</evidence>
<keyword evidence="6 7" id="KW-1015">Disulfide bond</keyword>
<dbReference type="PROSITE" id="PS51164">
    <property type="entry name" value="CBM1_2"/>
    <property type="match status" value="1"/>
</dbReference>
<dbReference type="InterPro" id="IPR005103">
    <property type="entry name" value="AA9_LPMO"/>
</dbReference>
<dbReference type="EC" id="1.14.99.56" evidence="7"/>
<protein>
    <recommendedName>
        <fullName evidence="7">AA9 family lytic polysaccharide monooxygenase</fullName>
        <ecNumber evidence="7">1.14.99.56</ecNumber>
    </recommendedName>
    <alternativeName>
        <fullName evidence="7">Endo-beta-1,4-glucanase</fullName>
    </alternativeName>
    <alternativeName>
        <fullName evidence="7">Glycosyl hydrolase 61 family protein</fullName>
    </alternativeName>
</protein>
<evidence type="ECO:0000256" key="8">
    <source>
        <dbReference type="SAM" id="MobiDB-lite"/>
    </source>
</evidence>
<keyword evidence="12" id="KW-1185">Reference proteome</keyword>
<evidence type="ECO:0000256" key="6">
    <source>
        <dbReference type="ARBA" id="ARBA00023157"/>
    </source>
</evidence>
<evidence type="ECO:0000256" key="7">
    <source>
        <dbReference type="RuleBase" id="RU368122"/>
    </source>
</evidence>
<dbReference type="GO" id="GO:0030248">
    <property type="term" value="F:cellulose binding"/>
    <property type="evidence" value="ECO:0007669"/>
    <property type="project" value="UniProtKB-UniRule"/>
</dbReference>
<evidence type="ECO:0000313" key="11">
    <source>
        <dbReference type="EMBL" id="KAF9529108.1"/>
    </source>
</evidence>
<keyword evidence="7" id="KW-0119">Carbohydrate metabolism</keyword>
<feature type="signal peptide" evidence="9">
    <location>
        <begin position="1"/>
        <end position="18"/>
    </location>
</feature>
<dbReference type="GO" id="GO:0004497">
    <property type="term" value="F:monooxygenase activity"/>
    <property type="evidence" value="ECO:0007669"/>
    <property type="project" value="UniProtKB-KW"/>
</dbReference>
<dbReference type="AlphaFoldDB" id="A0A9P6EHR2"/>
<proteinExistence type="predicted"/>
<keyword evidence="7" id="KW-0136">Cellulose degradation</keyword>
<comment type="function">
    <text evidence="7">Lytic polysaccharide monooxygenase (LMPO) that depolymerizes crystalline and amorphous polysaccharides via the oxidation of scissile alpha- or beta-(1-4)-glycosidic bonds, yielding C1 and/or C4 oxidation products. Catalysis by LPMOs requires the reduction of the active-site copper from Cu(II) to Cu(I) by a reducing agent and H(2)O(2) or O(2) as a cosubstrate.</text>
</comment>
<dbReference type="GO" id="GO:0046872">
    <property type="term" value="F:metal ion binding"/>
    <property type="evidence" value="ECO:0007669"/>
    <property type="project" value="UniProtKB-KW"/>
</dbReference>
<sequence length="313" mass="32707">MLRLVVLGLTIFVQRVIGHGGVIGYKNAGVYYEGWKPYNPASGQSSIERPWSTYDPMTDVTASTFSCNNDGTAPAGQKTAQMAAGSDVTLYWNDNYGHDTGPILTYLAQCPGSCTGGNTKDLQWFKIQEAGLLSGTIAKGSWAAGKMIANNHSWTTTIPNTVPAGQYMIRHETIALHSLPSQSYAECAQIEITGGGTRAPLSGELVKFPGGYSKTDPGINCDLYGEAAKTATTYVIPGPPLYGSGSGSPVTPGPGTTDVPTASPVPTTSPPAPTAPGTVAHYGQCGGLNYSGPTGCIAPYTCQAQNQYYSQCI</sequence>
<dbReference type="EMBL" id="MU157848">
    <property type="protein sequence ID" value="KAF9529108.1"/>
    <property type="molecule type" value="Genomic_DNA"/>
</dbReference>
<reference evidence="11" key="1">
    <citation type="submission" date="2020-11" db="EMBL/GenBank/DDBJ databases">
        <authorList>
            <consortium name="DOE Joint Genome Institute"/>
            <person name="Ahrendt S."/>
            <person name="Riley R."/>
            <person name="Andreopoulos W."/>
            <person name="Labutti K."/>
            <person name="Pangilinan J."/>
            <person name="Ruiz-Duenas F.J."/>
            <person name="Barrasa J.M."/>
            <person name="Sanchez-Garcia M."/>
            <person name="Camarero S."/>
            <person name="Miyauchi S."/>
            <person name="Serrano A."/>
            <person name="Linde D."/>
            <person name="Babiker R."/>
            <person name="Drula E."/>
            <person name="Ayuso-Fernandez I."/>
            <person name="Pacheco R."/>
            <person name="Padilla G."/>
            <person name="Ferreira P."/>
            <person name="Barriuso J."/>
            <person name="Kellner H."/>
            <person name="Castanera R."/>
            <person name="Alfaro M."/>
            <person name="Ramirez L."/>
            <person name="Pisabarro A.G."/>
            <person name="Kuo A."/>
            <person name="Tritt A."/>
            <person name="Lipzen A."/>
            <person name="He G."/>
            <person name="Yan M."/>
            <person name="Ng V."/>
            <person name="Cullen D."/>
            <person name="Martin F."/>
            <person name="Rosso M.-N."/>
            <person name="Henrissat B."/>
            <person name="Hibbett D."/>
            <person name="Martinez A.T."/>
            <person name="Grigoriev I.V."/>
        </authorList>
    </citation>
    <scope>NUCLEOTIDE SEQUENCE</scope>
    <source>
        <strain evidence="11">CBS 506.95</strain>
    </source>
</reference>
<name>A0A9P6EHR2_9AGAR</name>
<comment type="catalytic activity">
    <reaction evidence="7">
        <text>[(1-&gt;4)-beta-D-glucosyl]n+m + reduced acceptor + O2 = 4-dehydro-beta-D-glucosyl-[(1-&gt;4)-beta-D-glucosyl]n-1 + [(1-&gt;4)-beta-D-glucosyl]m + acceptor + H2O.</text>
        <dbReference type="EC" id="1.14.99.56"/>
    </reaction>
</comment>
<keyword evidence="7" id="KW-0964">Secreted</keyword>
<dbReference type="InterPro" id="IPR035971">
    <property type="entry name" value="CBD_sf"/>
</dbReference>
<evidence type="ECO:0000256" key="2">
    <source>
        <dbReference type="ARBA" id="ARBA00022729"/>
    </source>
</evidence>
<gene>
    <name evidence="11" type="ORF">CPB83DRAFT_875727</name>
</gene>
<feature type="chain" id="PRO_5040342662" description="AA9 family lytic polysaccharide monooxygenase" evidence="9">
    <location>
        <begin position="19"/>
        <end position="313"/>
    </location>
</feature>
<keyword evidence="4" id="KW-0186">Copper</keyword>
<dbReference type="SUPFAM" id="SSF57180">
    <property type="entry name" value="Cellulose-binding domain"/>
    <property type="match status" value="1"/>
</dbReference>
<evidence type="ECO:0000256" key="1">
    <source>
        <dbReference type="ARBA" id="ARBA00022723"/>
    </source>
</evidence>
<dbReference type="PANTHER" id="PTHR33353">
    <property type="entry name" value="PUTATIVE (AFU_ORTHOLOGUE AFUA_1G12560)-RELATED"/>
    <property type="match status" value="1"/>
</dbReference>
<keyword evidence="2 9" id="KW-0732">Signal</keyword>
<feature type="domain" description="CBM1" evidence="10">
    <location>
        <begin position="277"/>
        <end position="313"/>
    </location>
</feature>
<dbReference type="PANTHER" id="PTHR33353:SF19">
    <property type="entry name" value="GLYCOSYLHYDROLASE FAMILY 61-8 PROTEIN"/>
    <property type="match status" value="1"/>
</dbReference>
<dbReference type="OrthoDB" id="4849160at2759"/>
<dbReference type="CDD" id="cd21175">
    <property type="entry name" value="LPMO_AA9"/>
    <property type="match status" value="1"/>
</dbReference>
<dbReference type="SMART" id="SM00236">
    <property type="entry name" value="fCBD"/>
    <property type="match status" value="1"/>
</dbReference>
<dbReference type="GO" id="GO:0030245">
    <property type="term" value="P:cellulose catabolic process"/>
    <property type="evidence" value="ECO:0007669"/>
    <property type="project" value="UniProtKB-UniRule"/>
</dbReference>
<accession>A0A9P6EHR2</accession>
<keyword evidence="3" id="KW-0560">Oxidoreductase</keyword>
<dbReference type="GO" id="GO:0005576">
    <property type="term" value="C:extracellular region"/>
    <property type="evidence" value="ECO:0007669"/>
    <property type="project" value="UniProtKB-SubCell"/>
</dbReference>
<dbReference type="InterPro" id="IPR049892">
    <property type="entry name" value="AA9"/>
</dbReference>
<evidence type="ECO:0000256" key="5">
    <source>
        <dbReference type="ARBA" id="ARBA00023033"/>
    </source>
</evidence>
<dbReference type="InterPro" id="IPR000254">
    <property type="entry name" value="CBD"/>
</dbReference>
<evidence type="ECO:0000256" key="9">
    <source>
        <dbReference type="SAM" id="SignalP"/>
    </source>
</evidence>